<evidence type="ECO:0000259" key="1">
    <source>
        <dbReference type="Pfam" id="PF17111"/>
    </source>
</evidence>
<dbReference type="InterPro" id="IPR036770">
    <property type="entry name" value="Ankyrin_rpt-contain_sf"/>
</dbReference>
<accession>W3XMA4</accession>
<dbReference type="HOGENOM" id="CLU_008751_1_0_1"/>
<dbReference type="Pfam" id="PF17111">
    <property type="entry name" value="PigL_N"/>
    <property type="match status" value="1"/>
</dbReference>
<proteinExistence type="predicted"/>
<evidence type="ECO:0000313" key="3">
    <source>
        <dbReference type="Proteomes" id="UP000030651"/>
    </source>
</evidence>
<dbReference type="AlphaFoldDB" id="W3XMA4"/>
<dbReference type="GeneID" id="19265965"/>
<dbReference type="InterPro" id="IPR031348">
    <property type="entry name" value="PigL_N"/>
</dbReference>
<dbReference type="KEGG" id="pfy:PFICI_00952"/>
<keyword evidence="3" id="KW-1185">Reference proteome</keyword>
<gene>
    <name evidence="2" type="ORF">PFICI_00952</name>
</gene>
<dbReference type="OrthoDB" id="1577640at2759"/>
<dbReference type="SUPFAM" id="SSF48403">
    <property type="entry name" value="Ankyrin repeat"/>
    <property type="match status" value="1"/>
</dbReference>
<sequence length="950" mass="107224">MADPLSAAASVAGLVSLGLQVSSGIIKYIDAVKSRDEELTHIRKKNDILLSVIEAIQRSCSSSRTQYPQSTAAVTQTFQLCDTQLKALDSLLAGLTNGSLNPSTHTKVRDLGRKVKYPFRREQVKALTSTLDQAIATLQLAVQGLELDVSQQNNDKLNTLQTDLLTTSAAVRSGHNDIQNIIKELGLQTESQTLRLSATFTQSAGSLRQDAVAIQGSLETSIRPIVTGVHQLDVNQCLHQSTLDAIQRANQSYQTNLNQRLNRIEKLLLESAFGGAETPENQSVGNFQNSKSHKQIMRRIVAKPQSLRDVCDAFELEANNEAHDTHRTLALSAGYATTDSARSIDDLSNRYKCNCNARIRHQQQGTWLGPFGFFHRTESMAHLPDCPVAEFPAIGAPNEVGVRLLGLRNLLGGAITLSFKLSSGAGGFSISPGFTYYPTVDERNEPAFRILSLMRTVSLDFDSLGVLEHVGQYKDFMNRAKVKLKELFRNGKSSFLVVNSQNRNLIHALLAVLTFDDRNMSEHCDDYLCDLLEFFKYHQVPLMEYDINGRMTAFGCGPLTQATLADNLSEVQRILENNARALEERDLYGRSPLHFAGARPKILRYLLKVANIDQLNAILSEGALDAIVRIAITFKVKKFWTSFCYEIEGYMYPAPWKQEKATPVHTQMNFGALSPRDANYSYRIGFIDTDPQPPQDLPIWRHALRLDYLLWLIDHGVDMSRRLKRQSNEICNAHCILANVGQYLHRWETGYPNGSERSDIEKLLRRCNEANIADSCRCPCSPGGCTPQTSMLKSFANYPSSKDYLLLEFQPYIEMFDRPWSLEDHMRAIRFFTFDALELTHSCCDQNWDLSDIDEAEEEEDSFMLGLFDELVLEFEDHFRSIPEGHSYLGFWMSIWKVRIEEVWKILDARALTKEEIEGAINLGVVWDHSPRRKVQRGPDIWFSKLDEID</sequence>
<dbReference type="OMA" id="GVSLWME"/>
<organism evidence="2 3">
    <name type="scientific">Pestalotiopsis fici (strain W106-1 / CGMCC3.15140)</name>
    <dbReference type="NCBI Taxonomy" id="1229662"/>
    <lineage>
        <taxon>Eukaryota</taxon>
        <taxon>Fungi</taxon>
        <taxon>Dikarya</taxon>
        <taxon>Ascomycota</taxon>
        <taxon>Pezizomycotina</taxon>
        <taxon>Sordariomycetes</taxon>
        <taxon>Xylariomycetidae</taxon>
        <taxon>Amphisphaeriales</taxon>
        <taxon>Sporocadaceae</taxon>
        <taxon>Pestalotiopsis</taxon>
    </lineage>
</organism>
<reference evidence="3" key="1">
    <citation type="journal article" date="2015" name="BMC Genomics">
        <title>Genomic and transcriptomic analysis of the endophytic fungus Pestalotiopsis fici reveals its lifestyle and high potential for synthesis of natural products.</title>
        <authorList>
            <person name="Wang X."/>
            <person name="Zhang X."/>
            <person name="Liu L."/>
            <person name="Xiang M."/>
            <person name="Wang W."/>
            <person name="Sun X."/>
            <person name="Che Y."/>
            <person name="Guo L."/>
            <person name="Liu G."/>
            <person name="Guo L."/>
            <person name="Wang C."/>
            <person name="Yin W.B."/>
            <person name="Stadler M."/>
            <person name="Zhang X."/>
            <person name="Liu X."/>
        </authorList>
    </citation>
    <scope>NUCLEOTIDE SEQUENCE [LARGE SCALE GENOMIC DNA]</scope>
    <source>
        <strain evidence="3">W106-1 / CGMCC3.15140</strain>
    </source>
</reference>
<dbReference type="Gene3D" id="1.25.40.20">
    <property type="entry name" value="Ankyrin repeat-containing domain"/>
    <property type="match status" value="1"/>
</dbReference>
<feature type="domain" description="Azaphilone pigments biosynthesis cluster protein L N-terminal" evidence="1">
    <location>
        <begin position="2"/>
        <end position="191"/>
    </location>
</feature>
<dbReference type="RefSeq" id="XP_007827724.1">
    <property type="nucleotide sequence ID" value="XM_007829533.1"/>
</dbReference>
<name>W3XMA4_PESFW</name>
<dbReference type="EMBL" id="KI912109">
    <property type="protein sequence ID" value="ETS87124.1"/>
    <property type="molecule type" value="Genomic_DNA"/>
</dbReference>
<dbReference type="InParanoid" id="W3XMA4"/>
<protein>
    <recommendedName>
        <fullName evidence="1">Azaphilone pigments biosynthesis cluster protein L N-terminal domain-containing protein</fullName>
    </recommendedName>
</protein>
<evidence type="ECO:0000313" key="2">
    <source>
        <dbReference type="EMBL" id="ETS87124.1"/>
    </source>
</evidence>
<dbReference type="eggNOG" id="ENOG502SM1I">
    <property type="taxonomic scope" value="Eukaryota"/>
</dbReference>
<dbReference type="Proteomes" id="UP000030651">
    <property type="component" value="Unassembled WGS sequence"/>
</dbReference>